<evidence type="ECO:0000313" key="13">
    <source>
        <dbReference type="Proteomes" id="UP000182788"/>
    </source>
</evidence>
<dbReference type="RefSeq" id="WP_071717739.1">
    <property type="nucleotide sequence ID" value="NZ_CBCSHB010000009.1"/>
</dbReference>
<organism evidence="12 13">
    <name type="scientific">Bacillus paramycoides</name>
    <dbReference type="NCBI Taxonomy" id="2026194"/>
    <lineage>
        <taxon>Bacteria</taxon>
        <taxon>Bacillati</taxon>
        <taxon>Bacillota</taxon>
        <taxon>Bacilli</taxon>
        <taxon>Bacillales</taxon>
        <taxon>Bacillaceae</taxon>
        <taxon>Bacillus</taxon>
        <taxon>Bacillus cereus group</taxon>
    </lineage>
</organism>
<name>A0A1J9UZP2_9BACI</name>
<reference evidence="12 13" key="1">
    <citation type="submission" date="2016-06" db="EMBL/GenBank/DDBJ databases">
        <title>First insights into the genetic diversity and population structure of in the Bacillus cereus group bacteria from diverse marine environments.</title>
        <authorList>
            <person name="Liu Y."/>
            <person name="Lai Q."/>
            <person name="Shao Z."/>
        </authorList>
    </citation>
    <scope>NUCLEOTIDE SEQUENCE [LARGE SCALE GENOMIC DNA]</scope>
    <source>
        <strain evidence="12 13">NH24A2</strain>
    </source>
</reference>
<sequence>MKKILAFVGLLISLYLYFSKGHVSYCPTKGCDIVANSEYARIGIFPISLIGILGYLILINLYVFYKRETIYFYTELIITTIGFLFSIYLMLVSIVKIEAICFWCVSSFIIISMLWIKALIDLKTKYEKETG</sequence>
<dbReference type="InterPro" id="IPR038354">
    <property type="entry name" value="VKOR_sf"/>
</dbReference>
<keyword evidence="7 10" id="KW-0472">Membrane</keyword>
<evidence type="ECO:0000256" key="7">
    <source>
        <dbReference type="ARBA" id="ARBA00023136"/>
    </source>
</evidence>
<evidence type="ECO:0000256" key="5">
    <source>
        <dbReference type="ARBA" id="ARBA00022989"/>
    </source>
</evidence>
<dbReference type="PANTHER" id="PTHR34573:SF1">
    <property type="entry name" value="VITAMIN K EPOXIDE REDUCTASE DOMAIN-CONTAINING PROTEIN"/>
    <property type="match status" value="1"/>
</dbReference>
<comment type="caution">
    <text evidence="12">The sequence shown here is derived from an EMBL/GenBank/DDBJ whole genome shotgun (WGS) entry which is preliminary data.</text>
</comment>
<evidence type="ECO:0000256" key="6">
    <source>
        <dbReference type="ARBA" id="ARBA00023002"/>
    </source>
</evidence>
<evidence type="ECO:0000256" key="8">
    <source>
        <dbReference type="ARBA" id="ARBA00023157"/>
    </source>
</evidence>
<dbReference type="EMBL" id="MAOI01000020">
    <property type="protein sequence ID" value="OJD82154.1"/>
    <property type="molecule type" value="Genomic_DNA"/>
</dbReference>
<dbReference type="CDD" id="cd12916">
    <property type="entry name" value="VKOR_1"/>
    <property type="match status" value="1"/>
</dbReference>
<dbReference type="AlphaFoldDB" id="A0A1J9UZP2"/>
<gene>
    <name evidence="12" type="ORF">BAU28_22620</name>
</gene>
<evidence type="ECO:0000256" key="3">
    <source>
        <dbReference type="ARBA" id="ARBA00022692"/>
    </source>
</evidence>
<accession>A0A1J9UZP2</accession>
<evidence type="ECO:0000313" key="12">
    <source>
        <dbReference type="EMBL" id="OJD82154.1"/>
    </source>
</evidence>
<comment type="similarity">
    <text evidence="2">Belongs to the VKOR family.</text>
</comment>
<dbReference type="InterPro" id="IPR012932">
    <property type="entry name" value="VKOR"/>
</dbReference>
<keyword evidence="4" id="KW-0874">Quinone</keyword>
<evidence type="ECO:0000256" key="1">
    <source>
        <dbReference type="ARBA" id="ARBA00004141"/>
    </source>
</evidence>
<keyword evidence="8" id="KW-1015">Disulfide bond</keyword>
<evidence type="ECO:0000256" key="2">
    <source>
        <dbReference type="ARBA" id="ARBA00006214"/>
    </source>
</evidence>
<dbReference type="Pfam" id="PF07884">
    <property type="entry name" value="VKOR"/>
    <property type="match status" value="1"/>
</dbReference>
<dbReference type="GO" id="GO:0016020">
    <property type="term" value="C:membrane"/>
    <property type="evidence" value="ECO:0007669"/>
    <property type="project" value="UniProtKB-SubCell"/>
</dbReference>
<dbReference type="Gene3D" id="1.20.1440.130">
    <property type="entry name" value="VKOR domain"/>
    <property type="match status" value="1"/>
</dbReference>
<keyword evidence="3 10" id="KW-0812">Transmembrane</keyword>
<dbReference type="GeneID" id="87590467"/>
<feature type="domain" description="Vitamin K epoxide reductase" evidence="11">
    <location>
        <begin position="4"/>
        <end position="121"/>
    </location>
</feature>
<feature type="transmembrane region" description="Helical" evidence="10">
    <location>
        <begin position="42"/>
        <end position="63"/>
    </location>
</feature>
<feature type="transmembrane region" description="Helical" evidence="10">
    <location>
        <begin position="70"/>
        <end position="91"/>
    </location>
</feature>
<evidence type="ECO:0000256" key="9">
    <source>
        <dbReference type="ARBA" id="ARBA00023284"/>
    </source>
</evidence>
<dbReference type="PANTHER" id="PTHR34573">
    <property type="entry name" value="VKC DOMAIN-CONTAINING PROTEIN"/>
    <property type="match status" value="1"/>
</dbReference>
<comment type="subcellular location">
    <subcellularLocation>
        <location evidence="1">Membrane</location>
        <topology evidence="1">Multi-pass membrane protein</topology>
    </subcellularLocation>
</comment>
<dbReference type="Proteomes" id="UP000182788">
    <property type="component" value="Unassembled WGS sequence"/>
</dbReference>
<dbReference type="GO" id="GO:0048038">
    <property type="term" value="F:quinone binding"/>
    <property type="evidence" value="ECO:0007669"/>
    <property type="project" value="UniProtKB-KW"/>
</dbReference>
<proteinExistence type="inferred from homology"/>
<evidence type="ECO:0000256" key="4">
    <source>
        <dbReference type="ARBA" id="ARBA00022719"/>
    </source>
</evidence>
<keyword evidence="6" id="KW-0560">Oxidoreductase</keyword>
<dbReference type="GO" id="GO:0016491">
    <property type="term" value="F:oxidoreductase activity"/>
    <property type="evidence" value="ECO:0007669"/>
    <property type="project" value="UniProtKB-KW"/>
</dbReference>
<keyword evidence="5 10" id="KW-1133">Transmembrane helix</keyword>
<evidence type="ECO:0000256" key="10">
    <source>
        <dbReference type="SAM" id="Phobius"/>
    </source>
</evidence>
<keyword evidence="9" id="KW-0676">Redox-active center</keyword>
<evidence type="ECO:0000259" key="11">
    <source>
        <dbReference type="SMART" id="SM00756"/>
    </source>
</evidence>
<dbReference type="SMART" id="SM00756">
    <property type="entry name" value="VKc"/>
    <property type="match status" value="1"/>
</dbReference>
<dbReference type="InterPro" id="IPR044698">
    <property type="entry name" value="VKOR/LTO1"/>
</dbReference>
<feature type="transmembrane region" description="Helical" evidence="10">
    <location>
        <begin position="97"/>
        <end position="116"/>
    </location>
</feature>
<protein>
    <recommendedName>
        <fullName evidence="11">Vitamin K epoxide reductase domain-containing protein</fullName>
    </recommendedName>
</protein>